<evidence type="ECO:0000313" key="2">
    <source>
        <dbReference type="Proteomes" id="UP000015105"/>
    </source>
</evidence>
<proteinExistence type="predicted"/>
<reference evidence="1" key="4">
    <citation type="submission" date="2019-03" db="UniProtKB">
        <authorList>
            <consortium name="EnsemblPlants"/>
        </authorList>
    </citation>
    <scope>IDENTIFICATION</scope>
</reference>
<dbReference type="Proteomes" id="UP000015105">
    <property type="component" value="Chromosome 5D"/>
</dbReference>
<accession>A0A453K467</accession>
<keyword evidence="2" id="KW-1185">Reference proteome</keyword>
<reference evidence="1" key="5">
    <citation type="journal article" date="2021" name="G3 (Bethesda)">
        <title>Aegilops tauschii genome assembly Aet v5.0 features greater sequence contiguity and improved annotation.</title>
        <authorList>
            <person name="Wang L."/>
            <person name="Zhu T."/>
            <person name="Rodriguez J.C."/>
            <person name="Deal K.R."/>
            <person name="Dubcovsky J."/>
            <person name="McGuire P.E."/>
            <person name="Lux T."/>
            <person name="Spannagl M."/>
            <person name="Mayer K.F.X."/>
            <person name="Baldrich P."/>
            <person name="Meyers B.C."/>
            <person name="Huo N."/>
            <person name="Gu Y.Q."/>
            <person name="Zhou H."/>
            <person name="Devos K.M."/>
            <person name="Bennetzen J.L."/>
            <person name="Unver T."/>
            <person name="Budak H."/>
            <person name="Gulick P.J."/>
            <person name="Galiba G."/>
            <person name="Kalapos B."/>
            <person name="Nelson D.R."/>
            <person name="Li P."/>
            <person name="You F.M."/>
            <person name="Luo M.C."/>
            <person name="Dvorak J."/>
        </authorList>
    </citation>
    <scope>NUCLEOTIDE SEQUENCE [LARGE SCALE GENOMIC DNA]</scope>
    <source>
        <strain evidence="1">cv. AL8/78</strain>
    </source>
</reference>
<reference evidence="2" key="2">
    <citation type="journal article" date="2017" name="Nat. Plants">
        <title>The Aegilops tauschii genome reveals multiple impacts of transposons.</title>
        <authorList>
            <person name="Zhao G."/>
            <person name="Zou C."/>
            <person name="Li K."/>
            <person name="Wang K."/>
            <person name="Li T."/>
            <person name="Gao L."/>
            <person name="Zhang X."/>
            <person name="Wang H."/>
            <person name="Yang Z."/>
            <person name="Liu X."/>
            <person name="Jiang W."/>
            <person name="Mao L."/>
            <person name="Kong X."/>
            <person name="Jiao Y."/>
            <person name="Jia J."/>
        </authorList>
    </citation>
    <scope>NUCLEOTIDE SEQUENCE [LARGE SCALE GENOMIC DNA]</scope>
    <source>
        <strain evidence="2">cv. AL8/78</strain>
    </source>
</reference>
<name>A0A453K467_AEGTS</name>
<evidence type="ECO:0000313" key="1">
    <source>
        <dbReference type="EnsemblPlants" id="AET5Gv20284500.8"/>
    </source>
</evidence>
<reference evidence="2" key="1">
    <citation type="journal article" date="2014" name="Science">
        <title>Ancient hybridizations among the ancestral genomes of bread wheat.</title>
        <authorList>
            <consortium name="International Wheat Genome Sequencing Consortium,"/>
            <person name="Marcussen T."/>
            <person name="Sandve S.R."/>
            <person name="Heier L."/>
            <person name="Spannagl M."/>
            <person name="Pfeifer M."/>
            <person name="Jakobsen K.S."/>
            <person name="Wulff B.B."/>
            <person name="Steuernagel B."/>
            <person name="Mayer K.F."/>
            <person name="Olsen O.A."/>
        </authorList>
    </citation>
    <scope>NUCLEOTIDE SEQUENCE [LARGE SCALE GENOMIC DNA]</scope>
    <source>
        <strain evidence="2">cv. AL8/78</strain>
    </source>
</reference>
<protein>
    <submittedName>
        <fullName evidence="1">Uncharacterized protein</fullName>
    </submittedName>
</protein>
<reference evidence="1" key="3">
    <citation type="journal article" date="2017" name="Nature">
        <title>Genome sequence of the progenitor of the wheat D genome Aegilops tauschii.</title>
        <authorList>
            <person name="Luo M.C."/>
            <person name="Gu Y.Q."/>
            <person name="Puiu D."/>
            <person name="Wang H."/>
            <person name="Twardziok S.O."/>
            <person name="Deal K.R."/>
            <person name="Huo N."/>
            <person name="Zhu T."/>
            <person name="Wang L."/>
            <person name="Wang Y."/>
            <person name="McGuire P.E."/>
            <person name="Liu S."/>
            <person name="Long H."/>
            <person name="Ramasamy R.K."/>
            <person name="Rodriguez J.C."/>
            <person name="Van S.L."/>
            <person name="Yuan L."/>
            <person name="Wang Z."/>
            <person name="Xia Z."/>
            <person name="Xiao L."/>
            <person name="Anderson O.D."/>
            <person name="Ouyang S."/>
            <person name="Liang Y."/>
            <person name="Zimin A.V."/>
            <person name="Pertea G."/>
            <person name="Qi P."/>
            <person name="Bennetzen J.L."/>
            <person name="Dai X."/>
            <person name="Dawson M.W."/>
            <person name="Muller H.G."/>
            <person name="Kugler K."/>
            <person name="Rivarola-Duarte L."/>
            <person name="Spannagl M."/>
            <person name="Mayer K.F.X."/>
            <person name="Lu F.H."/>
            <person name="Bevan M.W."/>
            <person name="Leroy P."/>
            <person name="Li P."/>
            <person name="You F.M."/>
            <person name="Sun Q."/>
            <person name="Liu Z."/>
            <person name="Lyons E."/>
            <person name="Wicker T."/>
            <person name="Salzberg S.L."/>
            <person name="Devos K.M."/>
            <person name="Dvorak J."/>
        </authorList>
    </citation>
    <scope>NUCLEOTIDE SEQUENCE [LARGE SCALE GENOMIC DNA]</scope>
    <source>
        <strain evidence="1">cv. AL8/78</strain>
    </source>
</reference>
<sequence length="48" mass="5505">MQEWCKTMISLPAGLRQAYEMVDVCLAHSHCILWSGLNSRLNVIDQSR</sequence>
<dbReference type="AlphaFoldDB" id="A0A453K467"/>
<organism evidence="1 2">
    <name type="scientific">Aegilops tauschii subsp. strangulata</name>
    <name type="common">Goatgrass</name>
    <dbReference type="NCBI Taxonomy" id="200361"/>
    <lineage>
        <taxon>Eukaryota</taxon>
        <taxon>Viridiplantae</taxon>
        <taxon>Streptophyta</taxon>
        <taxon>Embryophyta</taxon>
        <taxon>Tracheophyta</taxon>
        <taxon>Spermatophyta</taxon>
        <taxon>Magnoliopsida</taxon>
        <taxon>Liliopsida</taxon>
        <taxon>Poales</taxon>
        <taxon>Poaceae</taxon>
        <taxon>BOP clade</taxon>
        <taxon>Pooideae</taxon>
        <taxon>Triticodae</taxon>
        <taxon>Triticeae</taxon>
        <taxon>Triticinae</taxon>
        <taxon>Aegilops</taxon>
    </lineage>
</organism>
<dbReference type="EnsemblPlants" id="AET5Gv20284500.8">
    <property type="protein sequence ID" value="AET5Gv20284500.8"/>
    <property type="gene ID" value="AET5Gv20284500"/>
</dbReference>
<dbReference type="Gramene" id="AET5Gv20284500.8">
    <property type="protein sequence ID" value="AET5Gv20284500.8"/>
    <property type="gene ID" value="AET5Gv20284500"/>
</dbReference>